<dbReference type="OrthoDB" id="1495777at2"/>
<organism evidence="2 3">
    <name type="scientific">Salinispira pacifica</name>
    <dbReference type="NCBI Taxonomy" id="1307761"/>
    <lineage>
        <taxon>Bacteria</taxon>
        <taxon>Pseudomonadati</taxon>
        <taxon>Spirochaetota</taxon>
        <taxon>Spirochaetia</taxon>
        <taxon>Spirochaetales</taxon>
        <taxon>Spirochaetaceae</taxon>
        <taxon>Salinispira</taxon>
    </lineage>
</organism>
<dbReference type="EMBL" id="CP006939">
    <property type="protein sequence ID" value="AHC14216.1"/>
    <property type="molecule type" value="Genomic_DNA"/>
</dbReference>
<dbReference type="HOGENOM" id="CLU_524677_0_0_12"/>
<dbReference type="eggNOG" id="COG0308">
    <property type="taxonomic scope" value="Bacteria"/>
</dbReference>
<feature type="compositionally biased region" description="Low complexity" evidence="1">
    <location>
        <begin position="498"/>
        <end position="512"/>
    </location>
</feature>
<dbReference type="STRING" id="1307761.L21SP2_0794"/>
<dbReference type="RefSeq" id="WP_024267147.1">
    <property type="nucleotide sequence ID" value="NC_023035.1"/>
</dbReference>
<accession>V5WGC5</accession>
<name>V5WGC5_9SPIO</name>
<evidence type="ECO:0000313" key="2">
    <source>
        <dbReference type="EMBL" id="AHC14216.1"/>
    </source>
</evidence>
<dbReference type="Proteomes" id="UP000018680">
    <property type="component" value="Chromosome"/>
</dbReference>
<keyword evidence="3" id="KW-1185">Reference proteome</keyword>
<dbReference type="KEGG" id="slr:L21SP2_0794"/>
<proteinExistence type="predicted"/>
<feature type="region of interest" description="Disordered" evidence="1">
    <location>
        <begin position="497"/>
        <end position="519"/>
    </location>
</feature>
<dbReference type="AlphaFoldDB" id="V5WGC5"/>
<gene>
    <name evidence="2" type="ORF">L21SP2_0794</name>
</gene>
<protein>
    <recommendedName>
        <fullName evidence="4">Neutral metalloprotease</fullName>
    </recommendedName>
</protein>
<evidence type="ECO:0008006" key="4">
    <source>
        <dbReference type="Google" id="ProtNLM"/>
    </source>
</evidence>
<evidence type="ECO:0000313" key="3">
    <source>
        <dbReference type="Proteomes" id="UP000018680"/>
    </source>
</evidence>
<reference evidence="2 3" key="1">
    <citation type="journal article" date="2015" name="Stand. Genomic Sci.">
        <title>Complete genome sequence and description of Salinispira pacifica gen. nov., sp. nov., a novel spirochaete isolated form a hypersaline microbial mat.</title>
        <authorList>
            <person name="Ben Hania W."/>
            <person name="Joseph M."/>
            <person name="Schumann P."/>
            <person name="Bunk B."/>
            <person name="Fiebig A."/>
            <person name="Sproer C."/>
            <person name="Klenk H.P."/>
            <person name="Fardeau M.L."/>
            <person name="Spring S."/>
        </authorList>
    </citation>
    <scope>NUCLEOTIDE SEQUENCE [LARGE SCALE GENOMIC DNA]</scope>
    <source>
        <strain evidence="2 3">L21-RPul-D2</strain>
    </source>
</reference>
<evidence type="ECO:0000256" key="1">
    <source>
        <dbReference type="SAM" id="MobiDB-lite"/>
    </source>
</evidence>
<sequence length="519" mass="57647">MKKKVNISRFGLPPRTGFMLLALLTVFMFSSCGNLFLPDERVREFNVRNIDNSFYTIKARLKAHSESAIIYVEKGEDVDKSLIQTMLEEFDSEILPLVTEHYGPPADLDENGRVILLLLDIKDGYKFEGDPFIAGYFDGTDLIMNPNSNGGEILYIDTDPGLENLGGILSTVAHEYQHLVNFSRWNVFNDSGGYTQVETWVNEGLSLSAEELYTDGLLENRVGYYYFDPGRRYVKGNNFVTWDRDLAEDYSSVYLFFHWLRAHGGGRDVYSDIFSSPYSDYRAITKLIADRDGTDLGGLDVSNNDAATWENALGTWLAATVLLQPSGLYGFRDFDSVNHNESNGVIVSSQGGILLAPEYLIGYSDEMNTEDQLRLQDLYVFNSSYALSGGDRLIYAHPDFVSEVDQSDIENEAGLSYLGFNVGNPVVATAIDSDGKQLKIYQGFSNFTKVDLESSEGKAYIIVAFNPMHSGAAIQTGPFTATSTSQTFERNMLYVEDSPGSRSGSPGFGSMPIGRVYGP</sequence>
<dbReference type="PROSITE" id="PS51257">
    <property type="entry name" value="PROKAR_LIPOPROTEIN"/>
    <property type="match status" value="1"/>
</dbReference>